<sequence length="500" mass="56221">MSKTVRACTNCVRAKAKCLPNHNGCERCLRLHKTCTPSPPLRRQQPISRLSVGHVHALEAKLDSLASLLSQCQPQLQSPAETLPECPEPSPLSPATDDELTLTLFQRHFLPFLPLVVLDTTAAQLQQDKPLLWAAIAAVATPCASRQRQLSLQMRHIVAREAFVKGTCSLDFLLALMVYAVWDRHREHKEALATNLIQQAVAIVYELGLHEPPPKDPAVRLAYDVKCILQPVRLTRRETVEERRALLACYTLSSLPWTAYLDECVSTLEAHKEADDLLLCQLAKLRLIVDTANTAYCHAYDPSHQESALLHLHSLTHRLGSFKAGIPPSLAQNKLLRLQRHHTEMVVHDIGLRDSLFTGPSQARVDCLQADLAAARNWVDVFLTLQPCDYYGLPFSVFTQMNRWLVVALRLNTCDCPGWDMNLFREQVDVPAAFNAVVNHFSRVRDEVPLDTTLEADVFSLIAAKIEARKEALEARLGYLPSFWDLQFDELVGIDYNMLL</sequence>
<dbReference type="InterPro" id="IPR051089">
    <property type="entry name" value="prtT"/>
</dbReference>
<dbReference type="GO" id="GO:0000981">
    <property type="term" value="F:DNA-binding transcription factor activity, RNA polymerase II-specific"/>
    <property type="evidence" value="ECO:0007669"/>
    <property type="project" value="InterPro"/>
</dbReference>
<keyword evidence="4" id="KW-0804">Transcription</keyword>
<dbReference type="AlphaFoldDB" id="A0A1L9S602"/>
<evidence type="ECO:0000256" key="4">
    <source>
        <dbReference type="ARBA" id="ARBA00023163"/>
    </source>
</evidence>
<dbReference type="PANTHER" id="PTHR31845:SF32">
    <property type="entry name" value="MISCELLANEOUS ZN(II)2CYS6 TRANSCRIPTION FACTOR (EUROFUNG)-RELATED"/>
    <property type="match status" value="1"/>
</dbReference>
<reference evidence="7" key="1">
    <citation type="journal article" date="2017" name="Genome Biol.">
        <title>Comparative genomics reveals high biological diversity and specific adaptations in the industrially and medically important fungal genus Aspergillus.</title>
        <authorList>
            <person name="de Vries R.P."/>
            <person name="Riley R."/>
            <person name="Wiebenga A."/>
            <person name="Aguilar-Osorio G."/>
            <person name="Amillis S."/>
            <person name="Uchima C.A."/>
            <person name="Anderluh G."/>
            <person name="Asadollahi M."/>
            <person name="Askin M."/>
            <person name="Barry K."/>
            <person name="Battaglia E."/>
            <person name="Bayram O."/>
            <person name="Benocci T."/>
            <person name="Braus-Stromeyer S.A."/>
            <person name="Caldana C."/>
            <person name="Canovas D."/>
            <person name="Cerqueira G.C."/>
            <person name="Chen F."/>
            <person name="Chen W."/>
            <person name="Choi C."/>
            <person name="Clum A."/>
            <person name="Dos Santos R.A."/>
            <person name="Damasio A.R."/>
            <person name="Diallinas G."/>
            <person name="Emri T."/>
            <person name="Fekete E."/>
            <person name="Flipphi M."/>
            <person name="Freyberg S."/>
            <person name="Gallo A."/>
            <person name="Gournas C."/>
            <person name="Habgood R."/>
            <person name="Hainaut M."/>
            <person name="Harispe M.L."/>
            <person name="Henrissat B."/>
            <person name="Hilden K.S."/>
            <person name="Hope R."/>
            <person name="Hossain A."/>
            <person name="Karabika E."/>
            <person name="Karaffa L."/>
            <person name="Karanyi Z."/>
            <person name="Krasevec N."/>
            <person name="Kuo A."/>
            <person name="Kusch H."/>
            <person name="LaButti K."/>
            <person name="Lagendijk E.L."/>
            <person name="Lapidus A."/>
            <person name="Levasseur A."/>
            <person name="Lindquist E."/>
            <person name="Lipzen A."/>
            <person name="Logrieco A.F."/>
            <person name="MacCabe A."/>
            <person name="Maekelae M.R."/>
            <person name="Malavazi I."/>
            <person name="Melin P."/>
            <person name="Meyer V."/>
            <person name="Mielnichuk N."/>
            <person name="Miskei M."/>
            <person name="Molnar A.P."/>
            <person name="Mule G."/>
            <person name="Ngan C.Y."/>
            <person name="Orejas M."/>
            <person name="Orosz E."/>
            <person name="Ouedraogo J.P."/>
            <person name="Overkamp K.M."/>
            <person name="Park H.-S."/>
            <person name="Perrone G."/>
            <person name="Piumi F."/>
            <person name="Punt P.J."/>
            <person name="Ram A.F."/>
            <person name="Ramon A."/>
            <person name="Rauscher S."/>
            <person name="Record E."/>
            <person name="Riano-Pachon D.M."/>
            <person name="Robert V."/>
            <person name="Roehrig J."/>
            <person name="Ruller R."/>
            <person name="Salamov A."/>
            <person name="Salih N.S."/>
            <person name="Samson R.A."/>
            <person name="Sandor E."/>
            <person name="Sanguinetti M."/>
            <person name="Schuetze T."/>
            <person name="Sepcic K."/>
            <person name="Shelest E."/>
            <person name="Sherlock G."/>
            <person name="Sophianopoulou V."/>
            <person name="Squina F.M."/>
            <person name="Sun H."/>
            <person name="Susca A."/>
            <person name="Todd R.B."/>
            <person name="Tsang A."/>
            <person name="Unkles S.E."/>
            <person name="van de Wiele N."/>
            <person name="van Rossen-Uffink D."/>
            <person name="Oliveira J.V."/>
            <person name="Vesth T.C."/>
            <person name="Visser J."/>
            <person name="Yu J.-H."/>
            <person name="Zhou M."/>
            <person name="Andersen M.R."/>
            <person name="Archer D.B."/>
            <person name="Baker S.E."/>
            <person name="Benoit I."/>
            <person name="Brakhage A.A."/>
            <person name="Braus G.H."/>
            <person name="Fischer R."/>
            <person name="Frisvad J.C."/>
            <person name="Goldman G.H."/>
            <person name="Houbraken J."/>
            <person name="Oakley B."/>
            <person name="Pocsi I."/>
            <person name="Scazzocchio C."/>
            <person name="Seiboth B."/>
            <person name="vanKuyk P.A."/>
            <person name="Wortman J."/>
            <person name="Dyer P.S."/>
            <person name="Grigoriev I.V."/>
        </authorList>
    </citation>
    <scope>NUCLEOTIDE SEQUENCE [LARGE SCALE GENOMIC DNA]</scope>
    <source>
        <strain evidence="7">CBS 506.65</strain>
    </source>
</reference>
<gene>
    <name evidence="6" type="ORF">ASPZODRAFT_125305</name>
</gene>
<dbReference type="VEuPathDB" id="FungiDB:ASPZODRAFT_125305"/>
<dbReference type="GO" id="GO:0005634">
    <property type="term" value="C:nucleus"/>
    <property type="evidence" value="ECO:0007669"/>
    <property type="project" value="UniProtKB-SubCell"/>
</dbReference>
<accession>A0A1L9S602</accession>
<evidence type="ECO:0008006" key="8">
    <source>
        <dbReference type="Google" id="ProtNLM"/>
    </source>
</evidence>
<evidence type="ECO:0000313" key="6">
    <source>
        <dbReference type="EMBL" id="OJJ42586.1"/>
    </source>
</evidence>
<keyword evidence="2" id="KW-0805">Transcription regulation</keyword>
<dbReference type="GO" id="GO:0000976">
    <property type="term" value="F:transcription cis-regulatory region binding"/>
    <property type="evidence" value="ECO:0007669"/>
    <property type="project" value="TreeGrafter"/>
</dbReference>
<name>A0A1L9S602_9EURO</name>
<dbReference type="SUPFAM" id="SSF57701">
    <property type="entry name" value="Zn2/Cys6 DNA-binding domain"/>
    <property type="match status" value="1"/>
</dbReference>
<evidence type="ECO:0000256" key="3">
    <source>
        <dbReference type="ARBA" id="ARBA00023125"/>
    </source>
</evidence>
<evidence type="ECO:0000313" key="7">
    <source>
        <dbReference type="Proteomes" id="UP000184188"/>
    </source>
</evidence>
<dbReference type="PANTHER" id="PTHR31845">
    <property type="entry name" value="FINGER DOMAIN PROTEIN, PUTATIVE-RELATED"/>
    <property type="match status" value="1"/>
</dbReference>
<organism evidence="6 7">
    <name type="scientific">Penicilliopsis zonata CBS 506.65</name>
    <dbReference type="NCBI Taxonomy" id="1073090"/>
    <lineage>
        <taxon>Eukaryota</taxon>
        <taxon>Fungi</taxon>
        <taxon>Dikarya</taxon>
        <taxon>Ascomycota</taxon>
        <taxon>Pezizomycotina</taxon>
        <taxon>Eurotiomycetes</taxon>
        <taxon>Eurotiomycetidae</taxon>
        <taxon>Eurotiales</taxon>
        <taxon>Aspergillaceae</taxon>
        <taxon>Penicilliopsis</taxon>
    </lineage>
</organism>
<dbReference type="Proteomes" id="UP000184188">
    <property type="component" value="Unassembled WGS sequence"/>
</dbReference>
<dbReference type="RefSeq" id="XP_022577096.1">
    <property type="nucleotide sequence ID" value="XM_022721422.1"/>
</dbReference>
<proteinExistence type="predicted"/>
<keyword evidence="7" id="KW-1185">Reference proteome</keyword>
<dbReference type="STRING" id="1073090.A0A1L9S602"/>
<dbReference type="InterPro" id="IPR036864">
    <property type="entry name" value="Zn2-C6_fun-type_DNA-bd_sf"/>
</dbReference>
<evidence type="ECO:0000256" key="2">
    <source>
        <dbReference type="ARBA" id="ARBA00023015"/>
    </source>
</evidence>
<dbReference type="OrthoDB" id="1600564at2759"/>
<dbReference type="GeneID" id="34607887"/>
<evidence type="ECO:0000256" key="5">
    <source>
        <dbReference type="ARBA" id="ARBA00023242"/>
    </source>
</evidence>
<dbReference type="Gene3D" id="4.10.240.10">
    <property type="entry name" value="Zn(2)-C6 fungal-type DNA-binding domain"/>
    <property type="match status" value="1"/>
</dbReference>
<keyword evidence="3" id="KW-0238">DNA-binding</keyword>
<comment type="subcellular location">
    <subcellularLocation>
        <location evidence="1">Nucleus</location>
    </subcellularLocation>
</comment>
<dbReference type="InterPro" id="IPR001138">
    <property type="entry name" value="Zn2Cys6_DnaBD"/>
</dbReference>
<evidence type="ECO:0000256" key="1">
    <source>
        <dbReference type="ARBA" id="ARBA00004123"/>
    </source>
</evidence>
<dbReference type="EMBL" id="KV878358">
    <property type="protein sequence ID" value="OJJ42586.1"/>
    <property type="molecule type" value="Genomic_DNA"/>
</dbReference>
<dbReference type="CDD" id="cd00067">
    <property type="entry name" value="GAL4"/>
    <property type="match status" value="1"/>
</dbReference>
<dbReference type="GO" id="GO:0008270">
    <property type="term" value="F:zinc ion binding"/>
    <property type="evidence" value="ECO:0007669"/>
    <property type="project" value="InterPro"/>
</dbReference>
<protein>
    <recommendedName>
        <fullName evidence="8">Zn(2)-C6 fungal-type domain-containing protein</fullName>
    </recommendedName>
</protein>
<keyword evidence="5" id="KW-0539">Nucleus</keyword>